<sequence>LCEVDELDRSVPQDTSARRNIVSALRFLAGSIHADLKMMWESPFSRLKELED</sequence>
<reference evidence="1 2" key="1">
    <citation type="submission" date="2008-07" db="EMBL/GenBank/DDBJ databases">
        <authorList>
            <person name="El-Sayed N."/>
            <person name="Caler E."/>
            <person name="Inman J."/>
            <person name="Amedeo P."/>
            <person name="Hass B."/>
            <person name="Wortman J."/>
        </authorList>
    </citation>
    <scope>NUCLEOTIDE SEQUENCE [LARGE SCALE GENOMIC DNA]</scope>
    <source>
        <strain evidence="2">ATCC 50983 / TXsc</strain>
    </source>
</reference>
<dbReference type="RefSeq" id="XP_002786521.1">
    <property type="nucleotide sequence ID" value="XM_002786475.1"/>
</dbReference>
<feature type="non-terminal residue" evidence="1">
    <location>
        <position position="1"/>
    </location>
</feature>
<dbReference type="AlphaFoldDB" id="C5KAZ1"/>
<accession>C5KAZ1</accession>
<dbReference type="Proteomes" id="UP000007800">
    <property type="component" value="Unassembled WGS sequence"/>
</dbReference>
<proteinExistence type="predicted"/>
<gene>
    <name evidence="1" type="ORF">Pmar_PMAR005225</name>
</gene>
<dbReference type="EMBL" id="GG671811">
    <property type="protein sequence ID" value="EER18317.1"/>
    <property type="molecule type" value="Genomic_DNA"/>
</dbReference>
<feature type="non-terminal residue" evidence="1">
    <location>
        <position position="52"/>
    </location>
</feature>
<evidence type="ECO:0000313" key="1">
    <source>
        <dbReference type="EMBL" id="EER18317.1"/>
    </source>
</evidence>
<protein>
    <submittedName>
        <fullName evidence="1">Uncharacterized protein</fullName>
    </submittedName>
</protein>
<keyword evidence="2" id="KW-1185">Reference proteome</keyword>
<organism evidence="2">
    <name type="scientific">Perkinsus marinus (strain ATCC 50983 / TXsc)</name>
    <dbReference type="NCBI Taxonomy" id="423536"/>
    <lineage>
        <taxon>Eukaryota</taxon>
        <taxon>Sar</taxon>
        <taxon>Alveolata</taxon>
        <taxon>Perkinsozoa</taxon>
        <taxon>Perkinsea</taxon>
        <taxon>Perkinsida</taxon>
        <taxon>Perkinsidae</taxon>
        <taxon>Perkinsus</taxon>
    </lineage>
</organism>
<dbReference type="InParanoid" id="C5KAZ1"/>
<name>C5KAZ1_PERM5</name>
<dbReference type="GeneID" id="9049047"/>
<evidence type="ECO:0000313" key="2">
    <source>
        <dbReference type="Proteomes" id="UP000007800"/>
    </source>
</evidence>